<name>A0A2G8SAN3_9APHY</name>
<dbReference type="Proteomes" id="UP000230002">
    <property type="component" value="Unassembled WGS sequence"/>
</dbReference>
<feature type="compositionally biased region" description="Basic and acidic residues" evidence="1">
    <location>
        <begin position="40"/>
        <end position="54"/>
    </location>
</feature>
<dbReference type="EMBL" id="AYKW01000013">
    <property type="protein sequence ID" value="PIL30816.1"/>
    <property type="molecule type" value="Genomic_DNA"/>
</dbReference>
<evidence type="ECO:0000256" key="1">
    <source>
        <dbReference type="SAM" id="MobiDB-lite"/>
    </source>
</evidence>
<gene>
    <name evidence="2" type="ORF">GSI_06984</name>
</gene>
<reference evidence="2 3" key="1">
    <citation type="journal article" date="2015" name="Sci. Rep.">
        <title>Chromosome-level genome map provides insights into diverse defense mechanisms in the medicinal fungus Ganoderma sinense.</title>
        <authorList>
            <person name="Zhu Y."/>
            <person name="Xu J."/>
            <person name="Sun C."/>
            <person name="Zhou S."/>
            <person name="Xu H."/>
            <person name="Nelson D.R."/>
            <person name="Qian J."/>
            <person name="Song J."/>
            <person name="Luo H."/>
            <person name="Xiang L."/>
            <person name="Li Y."/>
            <person name="Xu Z."/>
            <person name="Ji A."/>
            <person name="Wang L."/>
            <person name="Lu S."/>
            <person name="Hayward A."/>
            <person name="Sun W."/>
            <person name="Li X."/>
            <person name="Schwartz D.C."/>
            <person name="Wang Y."/>
            <person name="Chen S."/>
        </authorList>
    </citation>
    <scope>NUCLEOTIDE SEQUENCE [LARGE SCALE GENOMIC DNA]</scope>
    <source>
        <strain evidence="2 3">ZZ0214-1</strain>
    </source>
</reference>
<feature type="region of interest" description="Disordered" evidence="1">
    <location>
        <begin position="35"/>
        <end position="61"/>
    </location>
</feature>
<feature type="compositionally biased region" description="Low complexity" evidence="1">
    <location>
        <begin position="435"/>
        <end position="447"/>
    </location>
</feature>
<feature type="region of interest" description="Disordered" evidence="1">
    <location>
        <begin position="137"/>
        <end position="163"/>
    </location>
</feature>
<accession>A0A2G8SAN3</accession>
<protein>
    <submittedName>
        <fullName evidence="2">Uncharacterized protein</fullName>
    </submittedName>
</protein>
<feature type="region of interest" description="Disordered" evidence="1">
    <location>
        <begin position="425"/>
        <end position="453"/>
    </location>
</feature>
<evidence type="ECO:0000313" key="2">
    <source>
        <dbReference type="EMBL" id="PIL30816.1"/>
    </source>
</evidence>
<evidence type="ECO:0000313" key="3">
    <source>
        <dbReference type="Proteomes" id="UP000230002"/>
    </source>
</evidence>
<comment type="caution">
    <text evidence="2">The sequence shown here is derived from an EMBL/GenBank/DDBJ whole genome shotgun (WGS) entry which is preliminary data.</text>
</comment>
<feature type="region of interest" description="Disordered" evidence="1">
    <location>
        <begin position="310"/>
        <end position="337"/>
    </location>
</feature>
<dbReference type="AlphaFoldDB" id="A0A2G8SAN3"/>
<proteinExistence type="predicted"/>
<organism evidence="2 3">
    <name type="scientific">Ganoderma sinense ZZ0214-1</name>
    <dbReference type="NCBI Taxonomy" id="1077348"/>
    <lineage>
        <taxon>Eukaryota</taxon>
        <taxon>Fungi</taxon>
        <taxon>Dikarya</taxon>
        <taxon>Basidiomycota</taxon>
        <taxon>Agaricomycotina</taxon>
        <taxon>Agaricomycetes</taxon>
        <taxon>Polyporales</taxon>
        <taxon>Polyporaceae</taxon>
        <taxon>Ganoderma</taxon>
    </lineage>
</organism>
<keyword evidence="3" id="KW-1185">Reference proteome</keyword>
<sequence length="714" mass="80374">MIAVLITVLIAFLIAQAIATAALILVVREVAKALPQETAEEQRGEEQDAERKEEDDAQPDNALGLFWDGGPIYLYDTLSSLGEDDVNLADLQQSLTTSPTTPYSAAMTTTPYPTTIAWSWATCSYATSPLAIMPKDTSPSIMLRRNPPRQVSNPYANRPVQQPPVITQSLPPVNYDHLSWPPVSPNNDGTRSDRIGWVLTHPDLQDQVRRRTIGIPYFFVFLGIYRDCAQLGCLGTYLANLRGHCRRAAAPAIEKERAEMIAIQAQEACYDIAERAMNHMATDRVHDALWPLLPKRSQHADHVVEQPFNPTLRDHKEASTRPLPAVPQAEVPPAPPPSPLPPVAMLPSPVLPDLIQPERLRAETLLRGVQRRVQEEEALLNGDLRLAMLHSVESAPGPGEDAYSMEGVTREDLQSTEQRWNDYIHNLMGGEPDRTSNSPPRSPSPAGSDDDDLPAPLRFYALNDTMWLARAPLPWRLIILQRDGTMTLVPDDEFADKLCPRVLEMLVMDRHRQERERTGLAPYGAPITEMLGGDLSKAELEHEVLLLEDVLCRRDNVAATWIPVHAPNRYHDIFLLNVDPEPWRSIQRDHSIYSLLQYTLEYNIIDMHRLAEDLDNHPDAPTNNSGLLYAQLFRGWWIIQDCDGNYHQLPEDSYNFRALILPLYPGQDNDRLETLWHLHAGYLGVWPPQGCGIQDFQAYCARFYELEGDAMDTG</sequence>